<evidence type="ECO:0000256" key="2">
    <source>
        <dbReference type="ARBA" id="ARBA00022737"/>
    </source>
</evidence>
<dbReference type="InterPro" id="IPR057981">
    <property type="entry name" value="TPR_LAA1-like_C"/>
</dbReference>
<feature type="region of interest" description="Disordered" evidence="4">
    <location>
        <begin position="672"/>
        <end position="696"/>
    </location>
</feature>
<evidence type="ECO:0000313" key="7">
    <source>
        <dbReference type="Proteomes" id="UP001279410"/>
    </source>
</evidence>
<comment type="caution">
    <text evidence="6">The sequence shown here is derived from an EMBL/GenBank/DDBJ whole genome shotgun (WGS) entry which is preliminary data.</text>
</comment>
<feature type="compositionally biased region" description="Basic and acidic residues" evidence="4">
    <location>
        <begin position="792"/>
        <end position="811"/>
    </location>
</feature>
<feature type="domain" description="LAA1-like C-terminal TPR repeats" evidence="5">
    <location>
        <begin position="1032"/>
        <end position="1169"/>
    </location>
</feature>
<keyword evidence="2" id="KW-0677">Repeat</keyword>
<feature type="region of interest" description="Disordered" evidence="4">
    <location>
        <begin position="792"/>
        <end position="822"/>
    </location>
</feature>
<dbReference type="GO" id="GO:0005794">
    <property type="term" value="C:Golgi apparatus"/>
    <property type="evidence" value="ECO:0007669"/>
    <property type="project" value="TreeGrafter"/>
</dbReference>
<dbReference type="InterPro" id="IPR011989">
    <property type="entry name" value="ARM-like"/>
</dbReference>
<dbReference type="Pfam" id="PF25808">
    <property type="entry name" value="TPR_LAA1_C"/>
    <property type="match status" value="1"/>
</dbReference>
<feature type="region of interest" description="Disordered" evidence="4">
    <location>
        <begin position="565"/>
        <end position="584"/>
    </location>
</feature>
<dbReference type="EMBL" id="BRZM01000023">
    <property type="protein sequence ID" value="GLD56163.1"/>
    <property type="molecule type" value="Genomic_DNA"/>
</dbReference>
<protein>
    <recommendedName>
        <fullName evidence="3">HEAT repeat-containing protein 5A</fullName>
    </recommendedName>
</protein>
<dbReference type="Gene3D" id="1.25.10.10">
    <property type="entry name" value="Leucine-rich Repeat Variant"/>
    <property type="match status" value="2"/>
</dbReference>
<evidence type="ECO:0000313" key="6">
    <source>
        <dbReference type="EMBL" id="GLD56163.1"/>
    </source>
</evidence>
<dbReference type="InterPro" id="IPR016024">
    <property type="entry name" value="ARM-type_fold"/>
</dbReference>
<dbReference type="GO" id="GO:0006897">
    <property type="term" value="P:endocytosis"/>
    <property type="evidence" value="ECO:0007669"/>
    <property type="project" value="TreeGrafter"/>
</dbReference>
<dbReference type="SUPFAM" id="SSF48371">
    <property type="entry name" value="ARM repeat"/>
    <property type="match status" value="1"/>
</dbReference>
<dbReference type="GO" id="GO:0005829">
    <property type="term" value="C:cytosol"/>
    <property type="evidence" value="ECO:0007669"/>
    <property type="project" value="GOC"/>
</dbReference>
<evidence type="ECO:0000256" key="1">
    <source>
        <dbReference type="ARBA" id="ARBA00008304"/>
    </source>
</evidence>
<dbReference type="InterPro" id="IPR040108">
    <property type="entry name" value="Laa1/Sip1/HEATR5"/>
</dbReference>
<dbReference type="PANTHER" id="PTHR21663">
    <property type="entry name" value="HYPOTHETICAL HEAT DOMAIN-CONTAINING"/>
    <property type="match status" value="1"/>
</dbReference>
<dbReference type="Pfam" id="PF25468">
    <property type="entry name" value="HEAT_HEATR5A"/>
    <property type="match status" value="1"/>
</dbReference>
<reference evidence="6" key="1">
    <citation type="submission" date="2022-08" db="EMBL/GenBank/DDBJ databases">
        <title>Genome sequencing of akame (Lates japonicus).</title>
        <authorList>
            <person name="Hashiguchi Y."/>
            <person name="Takahashi H."/>
        </authorList>
    </citation>
    <scope>NUCLEOTIDE SEQUENCE</scope>
    <source>
        <strain evidence="6">Kochi</strain>
    </source>
</reference>
<dbReference type="GO" id="GO:0042147">
    <property type="term" value="P:retrograde transport, endosome to Golgi"/>
    <property type="evidence" value="ECO:0007669"/>
    <property type="project" value="TreeGrafter"/>
</dbReference>
<comment type="similarity">
    <text evidence="1">Belongs to the HEATR5 family.</text>
</comment>
<organism evidence="6 7">
    <name type="scientific">Lates japonicus</name>
    <name type="common">Japanese lates</name>
    <dbReference type="NCBI Taxonomy" id="270547"/>
    <lineage>
        <taxon>Eukaryota</taxon>
        <taxon>Metazoa</taxon>
        <taxon>Chordata</taxon>
        <taxon>Craniata</taxon>
        <taxon>Vertebrata</taxon>
        <taxon>Euteleostomi</taxon>
        <taxon>Actinopterygii</taxon>
        <taxon>Neopterygii</taxon>
        <taxon>Teleostei</taxon>
        <taxon>Neoteleostei</taxon>
        <taxon>Acanthomorphata</taxon>
        <taxon>Carangaria</taxon>
        <taxon>Carangaria incertae sedis</taxon>
        <taxon>Centropomidae</taxon>
        <taxon>Lates</taxon>
    </lineage>
</organism>
<dbReference type="GO" id="GO:0016020">
    <property type="term" value="C:membrane"/>
    <property type="evidence" value="ECO:0007669"/>
    <property type="project" value="TreeGrafter"/>
</dbReference>
<dbReference type="InterPro" id="IPR046837">
    <property type="entry name" value="Laa1/Sip1/HEATR5-like_HEAT"/>
</dbReference>
<accession>A0AAD3R5F8</accession>
<name>A0AAD3R5F8_LATJO</name>
<dbReference type="AlphaFoldDB" id="A0AAD3R5F8"/>
<keyword evidence="7" id="KW-1185">Reference proteome</keyword>
<dbReference type="GO" id="GO:0030139">
    <property type="term" value="C:endocytic vesicle"/>
    <property type="evidence" value="ECO:0007669"/>
    <property type="project" value="TreeGrafter"/>
</dbReference>
<dbReference type="Proteomes" id="UP001279410">
    <property type="component" value="Unassembled WGS sequence"/>
</dbReference>
<dbReference type="PANTHER" id="PTHR21663:SF2">
    <property type="entry name" value="HEAT REPEAT-CONTAINING PROTEIN 5B"/>
    <property type="match status" value="1"/>
</dbReference>
<dbReference type="Pfam" id="PF20210">
    <property type="entry name" value="Laa1_Sip1_HTR5"/>
    <property type="match status" value="1"/>
</dbReference>
<evidence type="ECO:0000256" key="3">
    <source>
        <dbReference type="ARBA" id="ARBA00070811"/>
    </source>
</evidence>
<proteinExistence type="inferred from homology"/>
<evidence type="ECO:0000259" key="5">
    <source>
        <dbReference type="Pfam" id="PF25808"/>
    </source>
</evidence>
<evidence type="ECO:0000256" key="4">
    <source>
        <dbReference type="SAM" id="MobiDB-lite"/>
    </source>
</evidence>
<sequence length="1191" mass="129317">MELAHSLLLNEDALAQITEAKRPVFIFEWLRFLDKVLVAANKVDVKEKQKKLVEQLTGLISSAPGPPTRKLLAKNLATLYSIGDTFTVFQTLDKCNDIIKSKDDTPAYLPTKLAAVACVGAFYEKMGRMLGSSFPDTINNLLKALKSAESQGRGEILLSLQKVLSGLGGAAASCHRDIYKNARSLLTDRSMAVRCVVAKCLLELQNEAVFMWTTELENMATLCFKALEGSNYGVRVAVAKLLGTVMATALMPKQAAVMRQNVKRATLEEVLELMATGFLRGGSGFLKSGGEMLKGGGSVSREVRVGVTQAYVVFVTTLGGQWLERNFATFLSHVLDLVSHPRATQTHVEAVYSRRCVSFMLRATLGGLLGEKAQIAAGKEICQAISKQMRAVGKEDGGEISRFRALQRDLLVLHLSDLIRMAFMAATDHSNQLRMAGLQALEDIIKKFASVPEPEFPGHVILEQYQANVGAALRPAFSPDTPSDITAKACQVCSTWIGSGVVSDLNDLRRVHNLLVSSLDKVQAGKGSSSQLYSESATTMEKLAVLKAWAEVYVVAMKIKKEAESKPAKPVRSGDDDEDEEDLGADVLPPDSLIMLVQPELPSLSRLWLAMLRDYALLTLPAEFSSQLPPDGGAFYTPETIDTARLHYRSSWAPVLHAVALWLSSTGFGAGEEKEDATSAPSKAPALPQGAPSTTKTVEESVKDRMHLMLGVSIEFLCFPRPEEPIEHVMSCLQALCTLLESPCAKTHIAEDQLLAVELLNVLHRLLLTRDPPAVQLQVTAVVQETIRAAQDHLQRQKTSKGKEEEGEKDSQPSQGEGGDTGELVPGKSLVFAAMELLVFILVRHLPQLNTRVRESPSHAPLRPQRLPEESARLVANTVSILAELPSLCSPAGSMTILPTVLFLITGVLRETAVKTSDKSVPVPVSAALQGIKTIITSPLARVESIQTQWTSLVRSSLASVLEYSQPDESRPDMDEVSMLTAITLFLLSASNELVGVTVLQKGCMDRFRNGLNSSDPGVQARCYQLLLSVFQHSSRALSTPYIHALAPLMVEKLKAVERSRPGTAAELQAVQEGIRVLENLVGMGEEQNRVQLLALLVPTLISYLLDENAISSAPQVSKGLHDFALQNLMRIGPLYPAAFKIVIGAAPELKTRLESAIRANQASSKAKAAARQAQPTVQAAPTIKLKTSFF</sequence>
<dbReference type="GO" id="GO:0008104">
    <property type="term" value="P:intracellular protein localization"/>
    <property type="evidence" value="ECO:0007669"/>
    <property type="project" value="TreeGrafter"/>
</dbReference>
<feature type="compositionally biased region" description="Acidic residues" evidence="4">
    <location>
        <begin position="575"/>
        <end position="584"/>
    </location>
</feature>
<dbReference type="FunFam" id="1.25.10.10:FF:000098">
    <property type="entry name" value="HEAT repeat-containing protein 5A isoform X2"/>
    <property type="match status" value="1"/>
</dbReference>
<gene>
    <name evidence="6" type="ORF">AKAME5_000855000</name>
</gene>